<protein>
    <recommendedName>
        <fullName evidence="3">Integrase</fullName>
    </recommendedName>
</protein>
<dbReference type="KEGG" id="spue:AB5L97_14465"/>
<sequence length="75" mass="8720">MAEAARLGNGLDDPVAERDGPQRRRRRRERADLKAELLLNRNAAGNQWRSERKAAGLADQYTLHDLRHTRQNRPY</sequence>
<dbReference type="EMBL" id="CP163302">
    <property type="protein sequence ID" value="XDP44467.1"/>
    <property type="molecule type" value="Genomic_DNA"/>
</dbReference>
<name>A0AB39L0G2_9MICC</name>
<dbReference type="AlphaFoldDB" id="A0AB39L0G2"/>
<evidence type="ECO:0000256" key="1">
    <source>
        <dbReference type="SAM" id="MobiDB-lite"/>
    </source>
</evidence>
<gene>
    <name evidence="2" type="ORF">AB5L97_14465</name>
</gene>
<reference evidence="2" key="1">
    <citation type="submission" date="2024-07" db="EMBL/GenBank/DDBJ databases">
        <authorList>
            <person name="fu j."/>
        </authorList>
    </citation>
    <scope>NUCLEOTIDE SEQUENCE</scope>
    <source>
        <strain evidence="2">P10A9</strain>
    </source>
</reference>
<dbReference type="RefSeq" id="WP_369045164.1">
    <property type="nucleotide sequence ID" value="NZ_CP163302.1"/>
</dbReference>
<feature type="region of interest" description="Disordered" evidence="1">
    <location>
        <begin position="1"/>
        <end position="29"/>
    </location>
</feature>
<accession>A0AB39L0G2</accession>
<proteinExistence type="predicted"/>
<evidence type="ECO:0008006" key="3">
    <source>
        <dbReference type="Google" id="ProtNLM"/>
    </source>
</evidence>
<organism evidence="2">
    <name type="scientific">Sinomonas puerhi</name>
    <dbReference type="NCBI Taxonomy" id="3238584"/>
    <lineage>
        <taxon>Bacteria</taxon>
        <taxon>Bacillati</taxon>
        <taxon>Actinomycetota</taxon>
        <taxon>Actinomycetes</taxon>
        <taxon>Micrococcales</taxon>
        <taxon>Micrococcaceae</taxon>
        <taxon>Sinomonas</taxon>
    </lineage>
</organism>
<evidence type="ECO:0000313" key="2">
    <source>
        <dbReference type="EMBL" id="XDP44467.1"/>
    </source>
</evidence>